<dbReference type="GO" id="GO:0004061">
    <property type="term" value="F:arylformamidase activity"/>
    <property type="evidence" value="ECO:0007669"/>
    <property type="project" value="InterPro"/>
</dbReference>
<dbReference type="EMBL" id="CP020715">
    <property type="protein sequence ID" value="ARJ03977.1"/>
    <property type="molecule type" value="Genomic_DNA"/>
</dbReference>
<dbReference type="RefSeq" id="WP_085017789.1">
    <property type="nucleotide sequence ID" value="NZ_BMHD01000001.1"/>
</dbReference>
<dbReference type="GO" id="GO:0019441">
    <property type="term" value="P:L-tryptophan catabolic process to kynurenine"/>
    <property type="evidence" value="ECO:0007669"/>
    <property type="project" value="InterPro"/>
</dbReference>
<accession>A0A1X9LFS2</accession>
<protein>
    <submittedName>
        <fullName evidence="1">Uncharacterized protein</fullName>
    </submittedName>
</protein>
<evidence type="ECO:0000313" key="1">
    <source>
        <dbReference type="EMBL" id="ARJ03977.1"/>
    </source>
</evidence>
<dbReference type="InterPro" id="IPR037175">
    <property type="entry name" value="KFase_sf"/>
</dbReference>
<dbReference type="AlphaFoldDB" id="A0A1X9LFS2"/>
<dbReference type="PANTHER" id="PTHR34861">
    <property type="match status" value="1"/>
</dbReference>
<gene>
    <name evidence="1" type="ORF">B5808_01040</name>
</gene>
<organism evidence="1 2">
    <name type="scientific">Cnuibacter physcomitrellae</name>
    <dbReference type="NCBI Taxonomy" id="1619308"/>
    <lineage>
        <taxon>Bacteria</taxon>
        <taxon>Bacillati</taxon>
        <taxon>Actinomycetota</taxon>
        <taxon>Actinomycetes</taxon>
        <taxon>Micrococcales</taxon>
        <taxon>Microbacteriaceae</taxon>
        <taxon>Cnuibacter</taxon>
    </lineage>
</organism>
<dbReference type="SUPFAM" id="SSF102198">
    <property type="entry name" value="Putative cyclase"/>
    <property type="match status" value="1"/>
</dbReference>
<dbReference type="PANTHER" id="PTHR34861:SF11">
    <property type="entry name" value="CYCLASE"/>
    <property type="match status" value="1"/>
</dbReference>
<dbReference type="KEGG" id="cphy:B5808_01040"/>
<name>A0A1X9LFS2_9MICO</name>
<evidence type="ECO:0000313" key="2">
    <source>
        <dbReference type="Proteomes" id="UP000192775"/>
    </source>
</evidence>
<proteinExistence type="predicted"/>
<dbReference type="Gene3D" id="3.50.30.50">
    <property type="entry name" value="Putative cyclase"/>
    <property type="match status" value="1"/>
</dbReference>
<dbReference type="Proteomes" id="UP000192775">
    <property type="component" value="Chromosome"/>
</dbReference>
<dbReference type="Pfam" id="PF04199">
    <property type="entry name" value="Cyclase"/>
    <property type="match status" value="1"/>
</dbReference>
<sequence>MIVPRYDELLQADPPGSSWQVFGPDDHLGTINFLTPARVAEAARLIRTGRRFGLDHTLTAFEPYPTGTRRPLEHHLFSTNTWHRDDWVDSLYLQSSSQIDSLRHIGHPQHGFYNGLRPEENTADSSALGVHEWAEAGIAGRGVLLDVPRWFSLRGLPYAADQTLPIEATMLDEIAESEGVTWEGGEILLLRTGWAEQYLAKTPSQRASTPWRQAPGLAQRESILRWLWDHEIALVAADNLAVEADPVLESDFRVPGETPPASGVDHGGMLHRPLIALLGMALGELWRLDELAADCAADGVYEFFVTCKPLNLVGAVGSPPNAIAFK</sequence>
<dbReference type="STRING" id="1619308.B5808_01040"/>
<dbReference type="InterPro" id="IPR007325">
    <property type="entry name" value="KFase/CYL"/>
</dbReference>
<reference evidence="1 2" key="1">
    <citation type="submission" date="2017-04" db="EMBL/GenBank/DDBJ databases">
        <authorList>
            <person name="Afonso C.L."/>
            <person name="Miller P.J."/>
            <person name="Scott M.A."/>
            <person name="Spackman E."/>
            <person name="Goraichik I."/>
            <person name="Dimitrov K.M."/>
            <person name="Suarez D.L."/>
            <person name="Swayne D.E."/>
        </authorList>
    </citation>
    <scope>NUCLEOTIDE SEQUENCE [LARGE SCALE GENOMIC DNA]</scope>
    <source>
        <strain evidence="2">XA(T)</strain>
    </source>
</reference>
<keyword evidence="2" id="KW-1185">Reference proteome</keyword>